<dbReference type="InterPro" id="IPR003959">
    <property type="entry name" value="ATPase_AAA_core"/>
</dbReference>
<evidence type="ECO:0000256" key="6">
    <source>
        <dbReference type="ARBA" id="ARBA00038088"/>
    </source>
</evidence>
<evidence type="ECO:0000256" key="3">
    <source>
        <dbReference type="ARBA" id="ARBA00022640"/>
    </source>
</evidence>
<keyword evidence="4" id="KW-0547">Nucleotide-binding</keyword>
<dbReference type="InterPro" id="IPR052381">
    <property type="entry name" value="AAA_domain_protein"/>
</dbReference>
<keyword evidence="3 9" id="KW-0934">Plastid</keyword>
<dbReference type="PANTHER" id="PTHR42960">
    <property type="entry name" value="YCF46 PROTEIN"/>
    <property type="match status" value="1"/>
</dbReference>
<protein>
    <recommendedName>
        <fullName evidence="7">Uncharacterized AAA domain-containing protein ycf46</fullName>
    </recommendedName>
</protein>
<dbReference type="Gene3D" id="3.40.50.300">
    <property type="entry name" value="P-loop containing nucleotide triphosphate hydrolases"/>
    <property type="match status" value="1"/>
</dbReference>
<dbReference type="AlphaFoldDB" id="A0A3R5QRX5"/>
<dbReference type="GeneID" id="38947644"/>
<keyword evidence="5" id="KW-0067">ATP-binding</keyword>
<evidence type="ECO:0000256" key="1">
    <source>
        <dbReference type="ARBA" id="ARBA00004229"/>
    </source>
</evidence>
<evidence type="ECO:0000313" key="9">
    <source>
        <dbReference type="EMBL" id="QAA11644.1"/>
    </source>
</evidence>
<accession>A0A3R5QRX5</accession>
<dbReference type="CDD" id="cd19507">
    <property type="entry name" value="RecA-like_Ycf46-like"/>
    <property type="match status" value="1"/>
</dbReference>
<dbReference type="InterPro" id="IPR027417">
    <property type="entry name" value="P-loop_NTPase"/>
</dbReference>
<proteinExistence type="inferred from homology"/>
<keyword evidence="2" id="KW-0150">Chloroplast</keyword>
<dbReference type="PANTHER" id="PTHR42960:SF1">
    <property type="entry name" value="YCF46 PROTEIN"/>
    <property type="match status" value="1"/>
</dbReference>
<sequence>MNFEEEFLIALRSKSSFIYLISDEEERVEYILRKLMRDPLQRIVYTWDFINGFNNSSNLGQSRRNPAEALSKLEALLPETPCLLILKDYSRFLQEINICRQLRNLLPILRRQPKSVVILNNKNELPTNLNDIFVVLELPKPNRLEISKEILRLTELFNKSISEEYFDNLINASLGLSLEKIRQVFCRALINGNDFNNSMIDLLFKEKQNLINQNGFVEFCQSSISFTDIGGLESIKKWVNLRKMNFSEKAFNYGLPLAKGLLLVGVQGTGKSLIAKALATDWSLPLFRLDLGRLFGGIVGESESRVRKMIKTTESLSPCILWIDEIDKSFQFINQGGDSGTTNRVLTTLLTWLAEKQSSVFVVATANNIEVLKLELIRKGRFDEIFFLDLPTFEERRVIFEVHLKTFRPETWSFYDLNLLSQNTLNFSGAEIRQVVIDAMYFAFSQKRDFTTQDILLQIKNTVPLAKLNSQTIGELQNWARTGRVRSAS</sequence>
<reference evidence="9" key="1">
    <citation type="journal article" date="2019" name="Genome Biol. Evol.">
        <title>Plastid Genomes and Proteins Illuminate the Evolution of Eustigmatophyte Algae and Their Bacterial Endosymbionts.</title>
        <authorList>
            <person name="Sevcikova T."/>
            <person name="Yurchenko T."/>
            <person name="Fawley K.P."/>
            <person name="Amaral R."/>
            <person name="Strnad H."/>
            <person name="Santos L.M."/>
            <person name="Fawley M.W."/>
            <person name="Elias M."/>
        </authorList>
    </citation>
    <scope>NUCLEOTIDE SEQUENCE</scope>
</reference>
<comment type="subcellular location">
    <subcellularLocation>
        <location evidence="1">Plastid</location>
        <location evidence="1">Chloroplast</location>
    </subcellularLocation>
</comment>
<dbReference type="RefSeq" id="YP_009550619.1">
    <property type="nucleotide sequence ID" value="NC_040296.1"/>
</dbReference>
<evidence type="ECO:0000256" key="2">
    <source>
        <dbReference type="ARBA" id="ARBA00022528"/>
    </source>
</evidence>
<evidence type="ECO:0000256" key="4">
    <source>
        <dbReference type="ARBA" id="ARBA00022741"/>
    </source>
</evidence>
<feature type="domain" description="AAA+ ATPase" evidence="8">
    <location>
        <begin position="257"/>
        <end position="392"/>
    </location>
</feature>
<name>A0A3R5QRX5_9STRA</name>
<comment type="similarity">
    <text evidence="6">Belongs to the AAA ATPase family. Highly divergent.</text>
</comment>
<dbReference type="EMBL" id="MK281454">
    <property type="protein sequence ID" value="QAA11644.1"/>
    <property type="molecule type" value="Genomic_DNA"/>
</dbReference>
<dbReference type="InterPro" id="IPR003593">
    <property type="entry name" value="AAA+_ATPase"/>
</dbReference>
<dbReference type="SMART" id="SM00382">
    <property type="entry name" value="AAA"/>
    <property type="match status" value="1"/>
</dbReference>
<dbReference type="Pfam" id="PF00004">
    <property type="entry name" value="AAA"/>
    <property type="match status" value="1"/>
</dbReference>
<evidence type="ECO:0000256" key="5">
    <source>
        <dbReference type="ARBA" id="ARBA00022840"/>
    </source>
</evidence>
<dbReference type="Gene3D" id="1.10.8.60">
    <property type="match status" value="1"/>
</dbReference>
<dbReference type="GO" id="GO:0009507">
    <property type="term" value="C:chloroplast"/>
    <property type="evidence" value="ECO:0007669"/>
    <property type="project" value="UniProtKB-SubCell"/>
</dbReference>
<organism evidence="9">
    <name type="scientific">Eustigmatophyceae sp. Chic 10/23 P-6w</name>
    <dbReference type="NCBI Taxonomy" id="1446905"/>
    <lineage>
        <taxon>Eukaryota</taxon>
        <taxon>Sar</taxon>
        <taxon>Stramenopiles</taxon>
        <taxon>Ochrophyta</taxon>
        <taxon>Eustigmatophyceae</taxon>
    </lineage>
</organism>
<evidence type="ECO:0000259" key="8">
    <source>
        <dbReference type="SMART" id="SM00382"/>
    </source>
</evidence>
<dbReference type="SUPFAM" id="SSF52540">
    <property type="entry name" value="P-loop containing nucleoside triphosphate hydrolases"/>
    <property type="match status" value="2"/>
</dbReference>
<evidence type="ECO:0000256" key="7">
    <source>
        <dbReference type="ARBA" id="ARBA00040480"/>
    </source>
</evidence>
<dbReference type="GO" id="GO:0016887">
    <property type="term" value="F:ATP hydrolysis activity"/>
    <property type="evidence" value="ECO:0007669"/>
    <property type="project" value="InterPro"/>
</dbReference>
<gene>
    <name evidence="9" type="primary">ycf46</name>
</gene>
<geneLocation type="plastid" evidence="9"/>
<dbReference type="GO" id="GO:0005524">
    <property type="term" value="F:ATP binding"/>
    <property type="evidence" value="ECO:0007669"/>
    <property type="project" value="UniProtKB-KW"/>
</dbReference>